<dbReference type="OrthoDB" id="3233969at2"/>
<reference evidence="1 2" key="1">
    <citation type="submission" date="2018-09" db="EMBL/GenBank/DDBJ databases">
        <title>Characterization of the phylogenetic diversity of five novel species belonging to the genus Bifidobacterium.</title>
        <authorList>
            <person name="Lugli G.A."/>
            <person name="Duranti S."/>
            <person name="Milani C."/>
        </authorList>
    </citation>
    <scope>NUCLEOTIDE SEQUENCE [LARGE SCALE GENOMIC DNA]</scope>
    <source>
        <strain evidence="1 2">2034B</strain>
    </source>
</reference>
<gene>
    <name evidence="1" type="ORF">D2E25_0246</name>
</gene>
<name>A0A430FMD8_9BIFI</name>
<evidence type="ECO:0000313" key="1">
    <source>
        <dbReference type="EMBL" id="RSX53940.1"/>
    </source>
</evidence>
<organism evidence="1 2">
    <name type="scientific">Bifidobacterium goeldii</name>
    <dbReference type="NCBI Taxonomy" id="2306975"/>
    <lineage>
        <taxon>Bacteria</taxon>
        <taxon>Bacillati</taxon>
        <taxon>Actinomycetota</taxon>
        <taxon>Actinomycetes</taxon>
        <taxon>Bifidobacteriales</taxon>
        <taxon>Bifidobacteriaceae</taxon>
        <taxon>Bifidobacterium</taxon>
    </lineage>
</organism>
<dbReference type="Proteomes" id="UP000287533">
    <property type="component" value="Unassembled WGS sequence"/>
</dbReference>
<evidence type="ECO:0000313" key="2">
    <source>
        <dbReference type="Proteomes" id="UP000287533"/>
    </source>
</evidence>
<comment type="caution">
    <text evidence="1">The sequence shown here is derived from an EMBL/GenBank/DDBJ whole genome shotgun (WGS) entry which is preliminary data.</text>
</comment>
<accession>A0A430FMD8</accession>
<proteinExistence type="predicted"/>
<dbReference type="AlphaFoldDB" id="A0A430FMD8"/>
<sequence>MSVMDVTGAVLALLPDGLPGSVWKNSEPGEADMPPWVIATCTTIDHARSEAMRFTAHSGRLEVRVASHTDDAVNVICDDKLIPVLDCHAPDPVPGYSMSPLILYEDSGSYPAGLTADDTSRRYRVRVLRFRFTWNQL</sequence>
<keyword evidence="2" id="KW-1185">Reference proteome</keyword>
<dbReference type="EMBL" id="QXGL01000001">
    <property type="protein sequence ID" value="RSX53940.1"/>
    <property type="molecule type" value="Genomic_DNA"/>
</dbReference>
<protein>
    <submittedName>
        <fullName evidence="1">Transcriptional regulator</fullName>
    </submittedName>
</protein>